<dbReference type="PANTHER" id="PTHR39428:SF3">
    <property type="entry name" value="DEAZAFLAVIN-DEPENDENT NITROREDUCTASE"/>
    <property type="match status" value="1"/>
</dbReference>
<accession>A0A7J9UVJ7</accession>
<sequence>MPSRLAFAALNAVHRTLQRVSRGRLGWRVARMAVVELTTTGRRSGRPHTVLLTVPLRVEGNPVLVASRGGDDRPPDWLLNLQADPVVRVREGRVPRRDGAGVGNGAGGRRVRARVATAAERAAWWPLITATYAGYRAYQERTAREIALVVLEPEGPGRVGGD</sequence>
<comment type="caution">
    <text evidence="3">The sequence shown here is derived from an EMBL/GenBank/DDBJ whole genome shotgun (WGS) entry which is preliminary data.</text>
</comment>
<evidence type="ECO:0000256" key="1">
    <source>
        <dbReference type="ARBA" id="ARBA00008710"/>
    </source>
</evidence>
<dbReference type="Gene3D" id="2.30.110.10">
    <property type="entry name" value="Electron Transport, Fmn-binding Protein, Chain A"/>
    <property type="match status" value="1"/>
</dbReference>
<organism evidence="3 4">
    <name type="scientific">Georgenia ruanii</name>
    <dbReference type="NCBI Taxonomy" id="348442"/>
    <lineage>
        <taxon>Bacteria</taxon>
        <taxon>Bacillati</taxon>
        <taxon>Actinomycetota</taxon>
        <taxon>Actinomycetes</taxon>
        <taxon>Micrococcales</taxon>
        <taxon>Bogoriellaceae</taxon>
        <taxon>Georgenia</taxon>
    </lineage>
</organism>
<dbReference type="OrthoDB" id="8225825at2"/>
<dbReference type="AlphaFoldDB" id="A0A7J9UVJ7"/>
<evidence type="ECO:0000313" key="4">
    <source>
        <dbReference type="Proteomes" id="UP000429644"/>
    </source>
</evidence>
<dbReference type="InterPro" id="IPR012349">
    <property type="entry name" value="Split_barrel_FMN-bd"/>
</dbReference>
<evidence type="ECO:0000256" key="2">
    <source>
        <dbReference type="ARBA" id="ARBA00049106"/>
    </source>
</evidence>
<dbReference type="InterPro" id="IPR004378">
    <property type="entry name" value="F420H2_quin_Rdtase"/>
</dbReference>
<name>A0A7J9UVJ7_9MICO</name>
<dbReference type="NCBIfam" id="TIGR00026">
    <property type="entry name" value="hi_GC_TIGR00026"/>
    <property type="match status" value="1"/>
</dbReference>
<keyword evidence="4" id="KW-1185">Reference proteome</keyword>
<evidence type="ECO:0000313" key="3">
    <source>
        <dbReference type="EMBL" id="MPV88628.1"/>
    </source>
</evidence>
<dbReference type="Proteomes" id="UP000429644">
    <property type="component" value="Unassembled WGS sequence"/>
</dbReference>
<reference evidence="3 4" key="1">
    <citation type="submission" date="2019-10" db="EMBL/GenBank/DDBJ databases">
        <title>Georgenia wutianyii sp. nov. and Georgenia yuyongxinii sp. nov. isolated from plateau pika (Ochotona curzoniae) in the Qinghai-Tibet plateau of China.</title>
        <authorList>
            <person name="Tian Z."/>
        </authorList>
    </citation>
    <scope>NUCLEOTIDE SEQUENCE [LARGE SCALE GENOMIC DNA]</scope>
    <source>
        <strain evidence="3 4">JCM 15130</strain>
    </source>
</reference>
<dbReference type="RefSeq" id="WP_152231281.1">
    <property type="nucleotide sequence ID" value="NZ_BAAAOT010000006.1"/>
</dbReference>
<dbReference type="GO" id="GO:0005886">
    <property type="term" value="C:plasma membrane"/>
    <property type="evidence" value="ECO:0007669"/>
    <property type="project" value="TreeGrafter"/>
</dbReference>
<protein>
    <submittedName>
        <fullName evidence="3">Nitroreductase family deazaflavin-dependent oxidoreductase</fullName>
    </submittedName>
</protein>
<dbReference type="Pfam" id="PF04075">
    <property type="entry name" value="F420H2_quin_red"/>
    <property type="match status" value="1"/>
</dbReference>
<comment type="catalytic activity">
    <reaction evidence="2">
        <text>oxidized coenzyme F420-(gamma-L-Glu)(n) + a quinol + H(+) = reduced coenzyme F420-(gamma-L-Glu)(n) + a quinone</text>
        <dbReference type="Rhea" id="RHEA:39663"/>
        <dbReference type="Rhea" id="RHEA-COMP:12939"/>
        <dbReference type="Rhea" id="RHEA-COMP:14378"/>
        <dbReference type="ChEBI" id="CHEBI:15378"/>
        <dbReference type="ChEBI" id="CHEBI:24646"/>
        <dbReference type="ChEBI" id="CHEBI:132124"/>
        <dbReference type="ChEBI" id="CHEBI:133980"/>
        <dbReference type="ChEBI" id="CHEBI:139511"/>
    </reaction>
</comment>
<comment type="similarity">
    <text evidence="1">Belongs to the F420H(2)-dependent quinone reductase family.</text>
</comment>
<dbReference type="GO" id="GO:0070967">
    <property type="term" value="F:coenzyme F420 binding"/>
    <property type="evidence" value="ECO:0007669"/>
    <property type="project" value="TreeGrafter"/>
</dbReference>
<dbReference type="GO" id="GO:0016491">
    <property type="term" value="F:oxidoreductase activity"/>
    <property type="evidence" value="ECO:0007669"/>
    <property type="project" value="InterPro"/>
</dbReference>
<gene>
    <name evidence="3" type="ORF">GB882_08110</name>
</gene>
<dbReference type="PANTHER" id="PTHR39428">
    <property type="entry name" value="F420H(2)-DEPENDENT QUINONE REDUCTASE RV1261C"/>
    <property type="match status" value="1"/>
</dbReference>
<dbReference type="EMBL" id="WHPD01001752">
    <property type="protein sequence ID" value="MPV88628.1"/>
    <property type="molecule type" value="Genomic_DNA"/>
</dbReference>
<proteinExistence type="inferred from homology"/>